<gene>
    <name evidence="2" type="ORF">NDU88_001362</name>
</gene>
<evidence type="ECO:0000313" key="2">
    <source>
        <dbReference type="EMBL" id="KAJ1176079.1"/>
    </source>
</evidence>
<proteinExistence type="predicted"/>
<evidence type="ECO:0000256" key="1">
    <source>
        <dbReference type="SAM" id="MobiDB-lite"/>
    </source>
</evidence>
<feature type="compositionally biased region" description="Low complexity" evidence="1">
    <location>
        <begin position="62"/>
        <end position="71"/>
    </location>
</feature>
<protein>
    <submittedName>
        <fullName evidence="2">Uncharacterized protein</fullName>
    </submittedName>
</protein>
<name>A0AAV7TJG9_PLEWA</name>
<dbReference type="AlphaFoldDB" id="A0AAV7TJG9"/>
<keyword evidence="3" id="KW-1185">Reference proteome</keyword>
<reference evidence="2" key="1">
    <citation type="journal article" date="2022" name="bioRxiv">
        <title>Sequencing and chromosome-scale assembly of the giantPleurodeles waltlgenome.</title>
        <authorList>
            <person name="Brown T."/>
            <person name="Elewa A."/>
            <person name="Iarovenko S."/>
            <person name="Subramanian E."/>
            <person name="Araus A.J."/>
            <person name="Petzold A."/>
            <person name="Susuki M."/>
            <person name="Suzuki K.-i.T."/>
            <person name="Hayashi T."/>
            <person name="Toyoda A."/>
            <person name="Oliveira C."/>
            <person name="Osipova E."/>
            <person name="Leigh N.D."/>
            <person name="Simon A."/>
            <person name="Yun M.H."/>
        </authorList>
    </citation>
    <scope>NUCLEOTIDE SEQUENCE</scope>
    <source>
        <strain evidence="2">20211129_DDA</strain>
        <tissue evidence="2">Liver</tissue>
    </source>
</reference>
<organism evidence="2 3">
    <name type="scientific">Pleurodeles waltl</name>
    <name type="common">Iberian ribbed newt</name>
    <dbReference type="NCBI Taxonomy" id="8319"/>
    <lineage>
        <taxon>Eukaryota</taxon>
        <taxon>Metazoa</taxon>
        <taxon>Chordata</taxon>
        <taxon>Craniata</taxon>
        <taxon>Vertebrata</taxon>
        <taxon>Euteleostomi</taxon>
        <taxon>Amphibia</taxon>
        <taxon>Batrachia</taxon>
        <taxon>Caudata</taxon>
        <taxon>Salamandroidea</taxon>
        <taxon>Salamandridae</taxon>
        <taxon>Pleurodelinae</taxon>
        <taxon>Pleurodeles</taxon>
    </lineage>
</organism>
<comment type="caution">
    <text evidence="2">The sequence shown here is derived from an EMBL/GenBank/DDBJ whole genome shotgun (WGS) entry which is preliminary data.</text>
</comment>
<dbReference type="EMBL" id="JANPWB010000006">
    <property type="protein sequence ID" value="KAJ1176079.1"/>
    <property type="molecule type" value="Genomic_DNA"/>
</dbReference>
<sequence>MLTAHLPRRSSLEVTGERDPSGLLQASIAGSRPARLPQQTGQGAAHSLGAWDTPCLSPSPPASSSAKAGASVRTAGRKAIQASQQPSSGPDLARTKQQISPCSSQWPANSYSLRSQGPGPGGIRIVRIVLEAVMELVQGASISSTILAPPPLQ</sequence>
<accession>A0AAV7TJG9</accession>
<evidence type="ECO:0000313" key="3">
    <source>
        <dbReference type="Proteomes" id="UP001066276"/>
    </source>
</evidence>
<feature type="compositionally biased region" description="Polar residues" evidence="1">
    <location>
        <begin position="95"/>
        <end position="115"/>
    </location>
</feature>
<dbReference type="Proteomes" id="UP001066276">
    <property type="component" value="Chromosome 3_2"/>
</dbReference>
<feature type="region of interest" description="Disordered" evidence="1">
    <location>
        <begin position="1"/>
        <end position="117"/>
    </location>
</feature>